<keyword evidence="3" id="KW-0805">Transcription regulation</keyword>
<sequence>MVLAETVIDIEENRKPLIGIDTNNRTISSGSIRVRLNSKEIERISDNDYTISVPATDKENELPYQDLKDEEELIKSKSKYSINHTVSIKEKNGENVDLNFSDDISKLCMSSPSSDVIAPALLFYRESSTSYIQQSVIPVTGSDVCKYLETEPFQRDDSENLTRNLFCGSLYADIPIPSSWTDNVKTMSNKGDRSRDDKAIKAFQYDALENTCISWKSEGTEKILAERGFIDHTVSNKYESSLGQYSETGNEYSSTRTSFRDTDKYSNLQIDEYQIPYFDLQKEIDTVFSCLDEGKRKTKRNLYKKEGEKNIKPINQKNTLLKKPLNGMSGKESVWENKKRIKSNNTKNLEFKYSLENTSKIKKLTKASGPRKKTGCWTCRLRRKKCSEEKPSCRECIRLGLKCEGYRKERPAFMRDPSLARRMKEEIKKVTLAQKRRGSKQKYERELKIGQTNPFETNTSRLERQPM</sequence>
<evidence type="ECO:0000256" key="4">
    <source>
        <dbReference type="ARBA" id="ARBA00023125"/>
    </source>
</evidence>
<dbReference type="InterPro" id="IPR001138">
    <property type="entry name" value="Zn2Cys6_DnaBD"/>
</dbReference>
<dbReference type="EMBL" id="CABFWN010000003">
    <property type="protein sequence ID" value="VUG18091.1"/>
    <property type="molecule type" value="Genomic_DNA"/>
</dbReference>
<dbReference type="PROSITE" id="PS00463">
    <property type="entry name" value="ZN2_CY6_FUNGAL_1"/>
    <property type="match status" value="1"/>
</dbReference>
<dbReference type="InterPro" id="IPR052360">
    <property type="entry name" value="Transcr_Regulatory_Proteins"/>
</dbReference>
<dbReference type="InterPro" id="IPR036864">
    <property type="entry name" value="Zn2-C6_fun-type_DNA-bd_sf"/>
</dbReference>
<dbReference type="Gene3D" id="4.10.240.10">
    <property type="entry name" value="Zn(2)-C6 fungal-type DNA-binding domain"/>
    <property type="match status" value="1"/>
</dbReference>
<gene>
    <name evidence="9" type="ORF">DEBR0S3_02080G</name>
</gene>
<organism evidence="9 10">
    <name type="scientific">Dekkera bruxellensis</name>
    <name type="common">Brettanomyces custersii</name>
    <dbReference type="NCBI Taxonomy" id="5007"/>
    <lineage>
        <taxon>Eukaryota</taxon>
        <taxon>Fungi</taxon>
        <taxon>Dikarya</taxon>
        <taxon>Ascomycota</taxon>
        <taxon>Saccharomycotina</taxon>
        <taxon>Pichiomycetes</taxon>
        <taxon>Pichiales</taxon>
        <taxon>Pichiaceae</taxon>
        <taxon>Brettanomyces</taxon>
    </lineage>
</organism>
<dbReference type="CDD" id="cd00067">
    <property type="entry name" value="GAL4"/>
    <property type="match status" value="1"/>
</dbReference>
<evidence type="ECO:0000313" key="10">
    <source>
        <dbReference type="Proteomes" id="UP000478008"/>
    </source>
</evidence>
<keyword evidence="4" id="KW-0238">DNA-binding</keyword>
<keyword evidence="2" id="KW-0862">Zinc</keyword>
<keyword evidence="10" id="KW-1185">Reference proteome</keyword>
<evidence type="ECO:0000256" key="7">
    <source>
        <dbReference type="SAM" id="MobiDB-lite"/>
    </source>
</evidence>
<dbReference type="Pfam" id="PF00172">
    <property type="entry name" value="Zn_clus"/>
    <property type="match status" value="1"/>
</dbReference>
<accession>A0A7D9CXH1</accession>
<dbReference type="AlphaFoldDB" id="A0A7D9CXH1"/>
<evidence type="ECO:0000256" key="1">
    <source>
        <dbReference type="ARBA" id="ARBA00022723"/>
    </source>
</evidence>
<reference evidence="9 10" key="1">
    <citation type="submission" date="2019-07" db="EMBL/GenBank/DDBJ databases">
        <authorList>
            <person name="Friedrich A."/>
            <person name="Schacherer J."/>
        </authorList>
    </citation>
    <scope>NUCLEOTIDE SEQUENCE [LARGE SCALE GENOMIC DNA]</scope>
</reference>
<feature type="domain" description="Zn(2)-C6 fungal-type" evidence="8">
    <location>
        <begin position="375"/>
        <end position="403"/>
    </location>
</feature>
<keyword evidence="1" id="KW-0479">Metal-binding</keyword>
<evidence type="ECO:0000256" key="2">
    <source>
        <dbReference type="ARBA" id="ARBA00022833"/>
    </source>
</evidence>
<dbReference type="PROSITE" id="PS50048">
    <property type="entry name" value="ZN2_CY6_FUNGAL_2"/>
    <property type="match status" value="1"/>
</dbReference>
<feature type="region of interest" description="Disordered" evidence="7">
    <location>
        <begin position="431"/>
        <end position="467"/>
    </location>
</feature>
<keyword evidence="5" id="KW-0804">Transcription</keyword>
<proteinExistence type="predicted"/>
<dbReference type="Proteomes" id="UP000478008">
    <property type="component" value="Unassembled WGS sequence"/>
</dbReference>
<dbReference type="SUPFAM" id="SSF57701">
    <property type="entry name" value="Zn2/Cys6 DNA-binding domain"/>
    <property type="match status" value="1"/>
</dbReference>
<name>A0A7D9CXH1_DEKBR</name>
<evidence type="ECO:0000256" key="5">
    <source>
        <dbReference type="ARBA" id="ARBA00023163"/>
    </source>
</evidence>
<dbReference type="GO" id="GO:0003677">
    <property type="term" value="F:DNA binding"/>
    <property type="evidence" value="ECO:0007669"/>
    <property type="project" value="UniProtKB-KW"/>
</dbReference>
<evidence type="ECO:0000256" key="3">
    <source>
        <dbReference type="ARBA" id="ARBA00023015"/>
    </source>
</evidence>
<dbReference type="GO" id="GO:0000981">
    <property type="term" value="F:DNA-binding transcription factor activity, RNA polymerase II-specific"/>
    <property type="evidence" value="ECO:0007669"/>
    <property type="project" value="InterPro"/>
</dbReference>
<dbReference type="PANTHER" id="PTHR36206">
    <property type="entry name" value="ASPERCRYPTIN BIOSYNTHESIS CLUSTER-SPECIFIC TRANSCRIPTION REGULATOR ATNN-RELATED"/>
    <property type="match status" value="1"/>
</dbReference>
<dbReference type="GO" id="GO:0008270">
    <property type="term" value="F:zinc ion binding"/>
    <property type="evidence" value="ECO:0007669"/>
    <property type="project" value="InterPro"/>
</dbReference>
<keyword evidence="6" id="KW-0539">Nucleus</keyword>
<feature type="compositionally biased region" description="Polar residues" evidence="7">
    <location>
        <begin position="450"/>
        <end position="460"/>
    </location>
</feature>
<dbReference type="SMART" id="SM00066">
    <property type="entry name" value="GAL4"/>
    <property type="match status" value="1"/>
</dbReference>
<evidence type="ECO:0000259" key="8">
    <source>
        <dbReference type="PROSITE" id="PS50048"/>
    </source>
</evidence>
<evidence type="ECO:0000313" key="9">
    <source>
        <dbReference type="EMBL" id="VUG18091.1"/>
    </source>
</evidence>
<dbReference type="PANTHER" id="PTHR36206:SF4">
    <property type="entry name" value="HYPOTHETICAL CONSERVED PROTEIN (EUROFUNG)-RELATED"/>
    <property type="match status" value="1"/>
</dbReference>
<protein>
    <submittedName>
        <fullName evidence="9">DEBR0S3_02080g1_1</fullName>
    </submittedName>
</protein>
<evidence type="ECO:0000256" key="6">
    <source>
        <dbReference type="ARBA" id="ARBA00023242"/>
    </source>
</evidence>